<dbReference type="EMBL" id="CYYW01000006">
    <property type="protein sequence ID" value="CUN86518.1"/>
    <property type="molecule type" value="Genomic_DNA"/>
</dbReference>
<protein>
    <submittedName>
        <fullName evidence="6 7">Integrase</fullName>
    </submittedName>
    <submittedName>
        <fullName evidence="8">Tyrosine-type recombinase/integrase</fullName>
    </submittedName>
</protein>
<dbReference type="GO" id="GO:0006310">
    <property type="term" value="P:DNA recombination"/>
    <property type="evidence" value="ECO:0007669"/>
    <property type="project" value="UniProtKB-KW"/>
</dbReference>
<dbReference type="EMBL" id="JAJFBX010000021">
    <property type="protein sequence ID" value="MCC2747869.1"/>
    <property type="molecule type" value="Genomic_DNA"/>
</dbReference>
<evidence type="ECO:0000313" key="12">
    <source>
        <dbReference type="Proteomes" id="UP000283431"/>
    </source>
</evidence>
<evidence type="ECO:0000256" key="3">
    <source>
        <dbReference type="ARBA" id="ARBA00023172"/>
    </source>
</evidence>
<evidence type="ECO:0000313" key="9">
    <source>
        <dbReference type="EMBL" id="RGZ74837.1"/>
    </source>
</evidence>
<evidence type="ECO:0000256" key="2">
    <source>
        <dbReference type="ARBA" id="ARBA00023125"/>
    </source>
</evidence>
<dbReference type="Proteomes" id="UP001193756">
    <property type="component" value="Unassembled WGS sequence"/>
</dbReference>
<dbReference type="OrthoDB" id="111144at2"/>
<feature type="domain" description="Tyr recombinase" evidence="4">
    <location>
        <begin position="43"/>
        <end position="254"/>
    </location>
</feature>
<dbReference type="Proteomes" id="UP001197847">
    <property type="component" value="Unassembled WGS sequence"/>
</dbReference>
<dbReference type="InterPro" id="IPR002104">
    <property type="entry name" value="Integrase_catalytic"/>
</dbReference>
<dbReference type="Pfam" id="PF02920">
    <property type="entry name" value="Integrase_DNA"/>
    <property type="match status" value="1"/>
</dbReference>
<reference evidence="7" key="5">
    <citation type="submission" date="2021-10" db="EMBL/GenBank/DDBJ databases">
        <title>Collection of gut derived symbiotic bacterial strains cultured from healthy donors.</title>
        <authorList>
            <person name="Lin H."/>
            <person name="Littmann E."/>
            <person name="Claire K."/>
            <person name="Pamer E."/>
        </authorList>
    </citation>
    <scope>NUCLEOTIDE SEQUENCE</scope>
    <source>
        <strain evidence="7">MSK.22.92</strain>
    </source>
</reference>
<evidence type="ECO:0000313" key="7">
    <source>
        <dbReference type="EMBL" id="MCC2747869.1"/>
    </source>
</evidence>
<reference evidence="8" key="3">
    <citation type="journal article" date="2020" name="Cell Host Microbe">
        <title>Functional and Genomic Variation between Human-Derived Isolates of Lachnospiraceae Reveals Inter- and Intra-Species Diversity.</title>
        <authorList>
            <person name="Sorbara M.T."/>
            <person name="Littmann E.R."/>
            <person name="Fontana E."/>
            <person name="Moody T.U."/>
            <person name="Kohout C.E."/>
            <person name="Gjonbalaj M."/>
            <person name="Eaton V."/>
            <person name="Seok R."/>
            <person name="Leiner I.M."/>
            <person name="Pamer E.G."/>
        </authorList>
    </citation>
    <scope>NUCLEOTIDE SEQUENCE</scope>
    <source>
        <strain evidence="8">MSK.16.45</strain>
    </source>
</reference>
<proteinExistence type="inferred from homology"/>
<dbReference type="GO" id="GO:0008907">
    <property type="term" value="F:integrase activity"/>
    <property type="evidence" value="ECO:0007669"/>
    <property type="project" value="InterPro"/>
</dbReference>
<dbReference type="Pfam" id="PF00589">
    <property type="entry name" value="Phage_integrase"/>
    <property type="match status" value="1"/>
</dbReference>
<dbReference type="Proteomes" id="UP000095384">
    <property type="component" value="Unassembled WGS sequence"/>
</dbReference>
<dbReference type="Gene3D" id="1.10.443.10">
    <property type="entry name" value="Intergrase catalytic core"/>
    <property type="match status" value="1"/>
</dbReference>
<evidence type="ECO:0000313" key="10">
    <source>
        <dbReference type="Proteomes" id="UP000095384"/>
    </source>
</evidence>
<organism evidence="6 10">
    <name type="scientific">Agathobacter rectalis</name>
    <dbReference type="NCBI Taxonomy" id="39491"/>
    <lineage>
        <taxon>Bacteria</taxon>
        <taxon>Bacillati</taxon>
        <taxon>Bacillota</taxon>
        <taxon>Clostridia</taxon>
        <taxon>Lachnospirales</taxon>
        <taxon>Lachnospiraceae</taxon>
        <taxon>Agathobacter</taxon>
    </lineage>
</organism>
<dbReference type="InterPro" id="IPR013762">
    <property type="entry name" value="Integrase-like_cat_sf"/>
</dbReference>
<evidence type="ECO:0000259" key="4">
    <source>
        <dbReference type="PROSITE" id="PS51898"/>
    </source>
</evidence>
<dbReference type="AlphaFoldDB" id="A0A174AG91"/>
<reference evidence="10 11" key="1">
    <citation type="submission" date="2015-09" db="EMBL/GenBank/DDBJ databases">
        <authorList>
            <consortium name="Pathogen Informatics"/>
        </authorList>
    </citation>
    <scope>NUCLEOTIDE SEQUENCE [LARGE SCALE GENOMIC DNA]</scope>
    <source>
        <strain evidence="6 10">2789STDY5608860</strain>
        <strain evidence="5 11">2789STDY5834968</strain>
    </source>
</reference>
<dbReference type="RefSeq" id="WP_022292463.1">
    <property type="nucleotide sequence ID" value="NZ_CP143947.1"/>
</dbReference>
<keyword evidence="3" id="KW-0233">DNA recombination</keyword>
<dbReference type="EMBL" id="JAAIMP010000005">
    <property type="protein sequence ID" value="NSC76666.1"/>
    <property type="molecule type" value="Genomic_DNA"/>
</dbReference>
<dbReference type="EMBL" id="QSEN01000015">
    <property type="protein sequence ID" value="RGZ74837.1"/>
    <property type="molecule type" value="Genomic_DNA"/>
</dbReference>
<evidence type="ECO:0000313" key="5">
    <source>
        <dbReference type="EMBL" id="CUN11912.1"/>
    </source>
</evidence>
<dbReference type="InterPro" id="IPR050090">
    <property type="entry name" value="Tyrosine_recombinase_XerCD"/>
</dbReference>
<dbReference type="Proteomes" id="UP000095673">
    <property type="component" value="Unassembled WGS sequence"/>
</dbReference>
<dbReference type="PANTHER" id="PTHR30349:SF41">
    <property type="entry name" value="INTEGRASE_RECOMBINASE PROTEIN MJ0367-RELATED"/>
    <property type="match status" value="1"/>
</dbReference>
<reference evidence="8" key="4">
    <citation type="submission" date="2020-02" db="EMBL/GenBank/DDBJ databases">
        <authorList>
            <person name="Littmann E."/>
            <person name="Sorbara M."/>
        </authorList>
    </citation>
    <scope>NUCLEOTIDE SEQUENCE</scope>
    <source>
        <strain evidence="8">MSK.16.45</strain>
    </source>
</reference>
<dbReference type="InterPro" id="IPR011010">
    <property type="entry name" value="DNA_brk_join_enz"/>
</dbReference>
<dbReference type="InterPro" id="IPR004191">
    <property type="entry name" value="Integrase_Tn916-type_DNA-bd_N"/>
</dbReference>
<accession>A0A174AG91</accession>
<reference evidence="9 12" key="2">
    <citation type="submission" date="2018-08" db="EMBL/GenBank/DDBJ databases">
        <title>A genome reference for cultivated species of the human gut microbiota.</title>
        <authorList>
            <person name="Zou Y."/>
            <person name="Xue W."/>
            <person name="Luo G."/>
        </authorList>
    </citation>
    <scope>NUCLEOTIDE SEQUENCE [LARGE SCALE GENOMIC DNA]</scope>
    <source>
        <strain evidence="9 12">AM48-7</strain>
    </source>
</reference>
<sequence length="259" mass="30470">MGKSLNGKELGKGLSQRKDGLYQGRFVNRFGKKQTVYAKTLNEVRQKLRNEQYEDEKALNVVAKDTFYYNLYVVAIDTGMRIGELMGLQWSDVDFEKKVVHVRRSLCYFRKDGKYVFEWHDTKTHNSKRTIPLTTRAMEALKKQRVRGQEILLKNAQTAQDEYKNLVFVTRNNRPTQQFIVQECMDVTTRRIQKEHPEFERFSPHCFRHTFATRAIENGMQPKSVQKLLGHGSLQLTMDLYCHVTDDTLFDEMRKMEAV</sequence>
<dbReference type="PANTHER" id="PTHR30349">
    <property type="entry name" value="PHAGE INTEGRASE-RELATED"/>
    <property type="match status" value="1"/>
</dbReference>
<dbReference type="PROSITE" id="PS51898">
    <property type="entry name" value="TYR_RECOMBINASE"/>
    <property type="match status" value="1"/>
</dbReference>
<dbReference type="SUPFAM" id="SSF56349">
    <property type="entry name" value="DNA breaking-rejoining enzymes"/>
    <property type="match status" value="1"/>
</dbReference>
<gene>
    <name evidence="6" type="primary">Int-Tn_3</name>
    <name evidence="5" type="synonym">Int-Tn_5</name>
    <name evidence="9" type="ORF">DW975_09165</name>
    <name evidence="6" type="ORF">ERS852417_01128</name>
    <name evidence="5" type="ORF">ERS852580_02068</name>
    <name evidence="8" type="ORF">G4312_05060</name>
    <name evidence="7" type="ORF">LK487_12655</name>
</gene>
<dbReference type="Proteomes" id="UP000283431">
    <property type="component" value="Unassembled WGS sequence"/>
</dbReference>
<dbReference type="GO" id="GO:0003677">
    <property type="term" value="F:DNA binding"/>
    <property type="evidence" value="ECO:0007669"/>
    <property type="project" value="UniProtKB-KW"/>
</dbReference>
<evidence type="ECO:0000256" key="1">
    <source>
        <dbReference type="ARBA" id="ARBA00008857"/>
    </source>
</evidence>
<dbReference type="CDD" id="cd01189">
    <property type="entry name" value="INT_ICEBs1_C_like"/>
    <property type="match status" value="1"/>
</dbReference>
<comment type="similarity">
    <text evidence="1">Belongs to the 'phage' integrase family.</text>
</comment>
<name>A0A174AG91_9FIRM</name>
<keyword evidence="2" id="KW-0238">DNA-binding</keyword>
<dbReference type="EMBL" id="CYXM01000009">
    <property type="protein sequence ID" value="CUN11912.1"/>
    <property type="molecule type" value="Genomic_DNA"/>
</dbReference>
<evidence type="ECO:0000313" key="11">
    <source>
        <dbReference type="Proteomes" id="UP000095673"/>
    </source>
</evidence>
<evidence type="ECO:0000313" key="8">
    <source>
        <dbReference type="EMBL" id="NSC76666.1"/>
    </source>
</evidence>
<evidence type="ECO:0000313" key="6">
    <source>
        <dbReference type="EMBL" id="CUN86518.1"/>
    </source>
</evidence>